<dbReference type="AlphaFoldDB" id="A0AAD4QD07"/>
<dbReference type="SUPFAM" id="SSF53474">
    <property type="entry name" value="alpha/beta-Hydrolases"/>
    <property type="match status" value="1"/>
</dbReference>
<dbReference type="Proteomes" id="UP001201163">
    <property type="component" value="Unassembled WGS sequence"/>
</dbReference>
<keyword evidence="3" id="KW-1185">Reference proteome</keyword>
<name>A0AAD4QD07_9AGAM</name>
<dbReference type="InterPro" id="IPR029058">
    <property type="entry name" value="AB_hydrolase_fold"/>
</dbReference>
<evidence type="ECO:0000313" key="3">
    <source>
        <dbReference type="Proteomes" id="UP001201163"/>
    </source>
</evidence>
<comment type="caution">
    <text evidence="2">The sequence shown here is derived from an EMBL/GenBank/DDBJ whole genome shotgun (WGS) entry which is preliminary data.</text>
</comment>
<protein>
    <submittedName>
        <fullName evidence="2">Alpha/beta-hydrolase</fullName>
    </submittedName>
</protein>
<reference evidence="2" key="1">
    <citation type="submission" date="2022-01" db="EMBL/GenBank/DDBJ databases">
        <title>Comparative genomics reveals a dynamic genome evolution in the ectomycorrhizal milk-cap (Lactarius) mushrooms.</title>
        <authorList>
            <consortium name="DOE Joint Genome Institute"/>
            <person name="Lebreton A."/>
            <person name="Tang N."/>
            <person name="Kuo A."/>
            <person name="LaButti K."/>
            <person name="Drula E."/>
            <person name="Barry K."/>
            <person name="Clum A."/>
            <person name="Lipzen A."/>
            <person name="Mousain D."/>
            <person name="Ng V."/>
            <person name="Wang R."/>
            <person name="Wang X."/>
            <person name="Dai Y."/>
            <person name="Henrissat B."/>
            <person name="Grigoriev I.V."/>
            <person name="Guerin-Laguette A."/>
            <person name="Yu F."/>
            <person name="Martin F.M."/>
        </authorList>
    </citation>
    <scope>NUCLEOTIDE SEQUENCE</scope>
    <source>
        <strain evidence="2">QP</strain>
    </source>
</reference>
<sequence>MAALPDIFPKIIELPSGLKLEGCLTPPSPVTELDEERGVARLPGKRLAVCLHPWARLGGSMNDPVLQALVHPLTHYLKFHVLRYNARGVGRSSGWKSFTGLQEGEDLRELVQYALKRLSDVRQVAFIGYSNGALTASLHPVLPAHIRTAHVLISYPLGPRGLLTAFRTGTYQCALEDLIRQPAARVLMCYGDADDFTSADAYEEWTEALGKLAVGTEEGGGREEMPQQGAGVGEVDQDESGTGEQGGSGLEVVRIPQATHFWGGHAGSGLIEAVTQFLT</sequence>
<accession>A0AAD4QD07</accession>
<proteinExistence type="predicted"/>
<dbReference type="EMBL" id="JAKELL010000031">
    <property type="protein sequence ID" value="KAH8990289.1"/>
    <property type="molecule type" value="Genomic_DNA"/>
</dbReference>
<evidence type="ECO:0000256" key="1">
    <source>
        <dbReference type="SAM" id="MobiDB-lite"/>
    </source>
</evidence>
<dbReference type="PANTHER" id="PTHR42103">
    <property type="entry name" value="ALPHA/BETA-HYDROLASES SUPERFAMILY PROTEIN"/>
    <property type="match status" value="1"/>
</dbReference>
<evidence type="ECO:0000313" key="2">
    <source>
        <dbReference type="EMBL" id="KAH8990289.1"/>
    </source>
</evidence>
<gene>
    <name evidence="2" type="ORF">EDB92DRAFT_1865526</name>
</gene>
<dbReference type="Gene3D" id="3.40.50.1820">
    <property type="entry name" value="alpha/beta hydrolase"/>
    <property type="match status" value="1"/>
</dbReference>
<dbReference type="PANTHER" id="PTHR42103:SF2">
    <property type="entry name" value="AB HYDROLASE-1 DOMAIN-CONTAINING PROTEIN"/>
    <property type="match status" value="1"/>
</dbReference>
<organism evidence="2 3">
    <name type="scientific">Lactarius akahatsu</name>
    <dbReference type="NCBI Taxonomy" id="416441"/>
    <lineage>
        <taxon>Eukaryota</taxon>
        <taxon>Fungi</taxon>
        <taxon>Dikarya</taxon>
        <taxon>Basidiomycota</taxon>
        <taxon>Agaricomycotina</taxon>
        <taxon>Agaricomycetes</taxon>
        <taxon>Russulales</taxon>
        <taxon>Russulaceae</taxon>
        <taxon>Lactarius</taxon>
    </lineage>
</organism>
<feature type="region of interest" description="Disordered" evidence="1">
    <location>
        <begin position="216"/>
        <end position="248"/>
    </location>
</feature>